<keyword evidence="1" id="KW-0479">Metal-binding</keyword>
<keyword evidence="8" id="KW-0539">Nucleus</keyword>
<evidence type="ECO:0000313" key="10">
    <source>
        <dbReference type="EMBL" id="CAF0921806.1"/>
    </source>
</evidence>
<dbReference type="Gene3D" id="3.30.50.10">
    <property type="entry name" value="Erythroid Transcription Factor GATA-1, subunit A"/>
    <property type="match status" value="1"/>
</dbReference>
<dbReference type="InterPro" id="IPR013088">
    <property type="entry name" value="Znf_NHR/GATA"/>
</dbReference>
<evidence type="ECO:0000256" key="5">
    <source>
        <dbReference type="ARBA" id="ARBA00023125"/>
    </source>
</evidence>
<dbReference type="PROSITE" id="PS00031">
    <property type="entry name" value="NUCLEAR_REC_DBD_1"/>
    <property type="match status" value="1"/>
</dbReference>
<dbReference type="SUPFAM" id="SSF57716">
    <property type="entry name" value="Glucocorticoid receptor-like (DNA-binding domain)"/>
    <property type="match status" value="1"/>
</dbReference>
<dbReference type="InterPro" id="IPR035500">
    <property type="entry name" value="NHR-like_dom_sf"/>
</dbReference>
<dbReference type="GO" id="GO:0030154">
    <property type="term" value="P:cell differentiation"/>
    <property type="evidence" value="ECO:0007669"/>
    <property type="project" value="TreeGrafter"/>
</dbReference>
<proteinExistence type="predicted"/>
<accession>A0A814AZT0</accession>
<dbReference type="GO" id="GO:0045944">
    <property type="term" value="P:positive regulation of transcription by RNA polymerase II"/>
    <property type="evidence" value="ECO:0007669"/>
    <property type="project" value="TreeGrafter"/>
</dbReference>
<keyword evidence="5" id="KW-0238">DNA-binding</keyword>
<evidence type="ECO:0000256" key="2">
    <source>
        <dbReference type="ARBA" id="ARBA00022771"/>
    </source>
</evidence>
<evidence type="ECO:0000256" key="3">
    <source>
        <dbReference type="ARBA" id="ARBA00022833"/>
    </source>
</evidence>
<dbReference type="PROSITE" id="PS51030">
    <property type="entry name" value="NUCLEAR_REC_DBD_2"/>
    <property type="match status" value="1"/>
</dbReference>
<evidence type="ECO:0000256" key="4">
    <source>
        <dbReference type="ARBA" id="ARBA00023015"/>
    </source>
</evidence>
<organism evidence="10 11">
    <name type="scientific">Rotaria sordida</name>
    <dbReference type="NCBI Taxonomy" id="392033"/>
    <lineage>
        <taxon>Eukaryota</taxon>
        <taxon>Metazoa</taxon>
        <taxon>Spiralia</taxon>
        <taxon>Gnathifera</taxon>
        <taxon>Rotifera</taxon>
        <taxon>Eurotatoria</taxon>
        <taxon>Bdelloidea</taxon>
        <taxon>Philodinida</taxon>
        <taxon>Philodinidae</taxon>
        <taxon>Rotaria</taxon>
    </lineage>
</organism>
<keyword evidence="4" id="KW-0805">Transcription regulation</keyword>
<dbReference type="PANTHER" id="PTHR24082:SF283">
    <property type="entry name" value="NUCLEAR HORMONE RECEPTOR HR96"/>
    <property type="match status" value="1"/>
</dbReference>
<protein>
    <recommendedName>
        <fullName evidence="9">Nuclear receptor domain-containing protein</fullName>
    </recommendedName>
</protein>
<dbReference type="InterPro" id="IPR050234">
    <property type="entry name" value="Nuclear_hormone_rcpt_NR1"/>
</dbReference>
<keyword evidence="6" id="KW-0804">Transcription</keyword>
<keyword evidence="3" id="KW-0862">Zinc</keyword>
<dbReference type="PANTHER" id="PTHR24082">
    <property type="entry name" value="NUCLEAR HORMONE RECEPTOR"/>
    <property type="match status" value="1"/>
</dbReference>
<keyword evidence="2" id="KW-0863">Zinc-finger</keyword>
<evidence type="ECO:0000259" key="9">
    <source>
        <dbReference type="PROSITE" id="PS51030"/>
    </source>
</evidence>
<dbReference type="SUPFAM" id="SSF48508">
    <property type="entry name" value="Nuclear receptor ligand-binding domain"/>
    <property type="match status" value="1"/>
</dbReference>
<dbReference type="EMBL" id="CAJNOL010000192">
    <property type="protein sequence ID" value="CAF0921806.1"/>
    <property type="molecule type" value="Genomic_DNA"/>
</dbReference>
<dbReference type="SMART" id="SM00399">
    <property type="entry name" value="ZnF_C4"/>
    <property type="match status" value="1"/>
</dbReference>
<dbReference type="PRINTS" id="PR00047">
    <property type="entry name" value="STROIDFINGER"/>
</dbReference>
<name>A0A814AZT0_9BILA</name>
<dbReference type="InterPro" id="IPR001628">
    <property type="entry name" value="Znf_hrmn_rcpt"/>
</dbReference>
<evidence type="ECO:0000256" key="6">
    <source>
        <dbReference type="ARBA" id="ARBA00023163"/>
    </source>
</evidence>
<evidence type="ECO:0000256" key="8">
    <source>
        <dbReference type="ARBA" id="ARBA00023242"/>
    </source>
</evidence>
<evidence type="ECO:0000256" key="7">
    <source>
        <dbReference type="ARBA" id="ARBA00023170"/>
    </source>
</evidence>
<keyword evidence="7" id="KW-0675">Receptor</keyword>
<dbReference type="GO" id="GO:0004879">
    <property type="term" value="F:nuclear receptor activity"/>
    <property type="evidence" value="ECO:0007669"/>
    <property type="project" value="TreeGrafter"/>
</dbReference>
<dbReference type="Proteomes" id="UP000663870">
    <property type="component" value="Unassembled WGS sequence"/>
</dbReference>
<dbReference type="AlphaFoldDB" id="A0A814AZT0"/>
<feature type="domain" description="Nuclear receptor" evidence="9">
    <location>
        <begin position="18"/>
        <end position="94"/>
    </location>
</feature>
<dbReference type="Pfam" id="PF00105">
    <property type="entry name" value="zf-C4"/>
    <property type="match status" value="1"/>
</dbReference>
<evidence type="ECO:0000256" key="1">
    <source>
        <dbReference type="ARBA" id="ARBA00022723"/>
    </source>
</evidence>
<comment type="caution">
    <text evidence="10">The sequence shown here is derived from an EMBL/GenBank/DDBJ whole genome shotgun (WGS) entry which is preliminary data.</text>
</comment>
<evidence type="ECO:0000313" key="11">
    <source>
        <dbReference type="Proteomes" id="UP000663870"/>
    </source>
</evidence>
<dbReference type="GO" id="GO:0008270">
    <property type="term" value="F:zinc ion binding"/>
    <property type="evidence" value="ECO:0007669"/>
    <property type="project" value="UniProtKB-KW"/>
</dbReference>
<reference evidence="10" key="1">
    <citation type="submission" date="2021-02" db="EMBL/GenBank/DDBJ databases">
        <authorList>
            <person name="Nowell W R."/>
        </authorList>
    </citation>
    <scope>NUCLEOTIDE SEQUENCE</scope>
</reference>
<dbReference type="GO" id="GO:0000122">
    <property type="term" value="P:negative regulation of transcription by RNA polymerase II"/>
    <property type="evidence" value="ECO:0007669"/>
    <property type="project" value="TreeGrafter"/>
</dbReference>
<gene>
    <name evidence="10" type="ORF">JXQ802_LOCUS10170</name>
</gene>
<keyword evidence="11" id="KW-1185">Reference proteome</keyword>
<dbReference type="GO" id="GO:0000978">
    <property type="term" value="F:RNA polymerase II cis-regulatory region sequence-specific DNA binding"/>
    <property type="evidence" value="ECO:0007669"/>
    <property type="project" value="TreeGrafter"/>
</dbReference>
<sequence length="388" mass="43820">MCTSDGPSETKKKPNQTNNVCQVCGDGASIINYGALSCLSCRTFFRRNGFPNKQALGCRYDGDCEVNMLTRKVCKACRLAKCLSVGMNPDLIRKEDLTREKRKLSKSKSQELPVMTISQQSALDGPTDGNLYLKASDWTIISNIVHAFDAFSPVSEVRRMIENFNTLSSSSTSNVQYDVSQSLYLMSSFYNSLQSFICSTPDFQILTLDEQRSLFQRNMLGLLCVGGMYLMRESGIFDKPENELVILPLYGTEVTQQAKRICQQLNFDPILLKVLFVALAFSSNCYMIHNRGNISKDSLLLGTFRLLGSQNVYVELVWKYLMHTYGYDGSVLTFSKLIKRLLDTLKFSIDMYKNNRFHQTFIDGIIQQNETSSIVGEKAIVPLWGKKS</sequence>